<dbReference type="EMBL" id="FOWQ01000008">
    <property type="protein sequence ID" value="SFP74562.1"/>
    <property type="molecule type" value="Genomic_DNA"/>
</dbReference>
<feature type="transmembrane region" description="Helical" evidence="1">
    <location>
        <begin position="52"/>
        <end position="78"/>
    </location>
</feature>
<feature type="transmembrane region" description="Helical" evidence="1">
    <location>
        <begin position="21"/>
        <end position="40"/>
    </location>
</feature>
<keyword evidence="1" id="KW-0812">Transmembrane</keyword>
<dbReference type="STRING" id="1523247.SAMN05660464_4075"/>
<evidence type="ECO:0000313" key="3">
    <source>
        <dbReference type="Proteomes" id="UP000198857"/>
    </source>
</evidence>
<feature type="transmembrane region" description="Helical" evidence="1">
    <location>
        <begin position="205"/>
        <end position="223"/>
    </location>
</feature>
<accession>A0A1I5SUW2</accession>
<keyword evidence="1" id="KW-1133">Transmembrane helix</keyword>
<evidence type="ECO:0000256" key="1">
    <source>
        <dbReference type="SAM" id="Phobius"/>
    </source>
</evidence>
<dbReference type="RefSeq" id="WP_136697338.1">
    <property type="nucleotide sequence ID" value="NZ_FOWQ01000008.1"/>
</dbReference>
<proteinExistence type="predicted"/>
<dbReference type="AlphaFoldDB" id="A0A1I5SUW2"/>
<feature type="transmembrane region" description="Helical" evidence="1">
    <location>
        <begin position="229"/>
        <end position="245"/>
    </location>
</feature>
<keyword evidence="1" id="KW-0472">Membrane</keyword>
<gene>
    <name evidence="2" type="ORF">SAMN05660464_4075</name>
</gene>
<protein>
    <submittedName>
        <fullName evidence="2">Uncharacterized protein</fullName>
    </submittedName>
</protein>
<name>A0A1I5SUW2_9ACTN</name>
<sequence length="322" mass="35124">MSDSVPLGVSVEQATSTRFALVGYLPTYAGILAVLLLISADAPPGPFDFKHAIVQLLNISVSGALVLALVALLLSVLLHPLQLPLVRILEGYWPAWWGLSGLKRRAIRRQRAIRDRLVSESQALGNPNPREAEQILTASWTLTRRFPDKDSALMPTTLGNVLRAAEYSAGSAYGADAVTWWSRIYPVISARTKEIVDDRRAQLDASCRLCAVAMMVGLTSILVLLDDGLWIVITLGPLFLAWLSYRAAVSAASQYGDAIGVAFDLHRFDVLAALHLPLPATPSDERTVNGQLTLLWLQGVPLDGIAYLHEPRQPDSKDERTS</sequence>
<dbReference type="Proteomes" id="UP000198857">
    <property type="component" value="Unassembled WGS sequence"/>
</dbReference>
<organism evidence="2 3">
    <name type="scientific">Geodermatophilus dictyosporus</name>
    <dbReference type="NCBI Taxonomy" id="1523247"/>
    <lineage>
        <taxon>Bacteria</taxon>
        <taxon>Bacillati</taxon>
        <taxon>Actinomycetota</taxon>
        <taxon>Actinomycetes</taxon>
        <taxon>Geodermatophilales</taxon>
        <taxon>Geodermatophilaceae</taxon>
        <taxon>Geodermatophilus</taxon>
    </lineage>
</organism>
<keyword evidence="3" id="KW-1185">Reference proteome</keyword>
<evidence type="ECO:0000313" key="2">
    <source>
        <dbReference type="EMBL" id="SFP74562.1"/>
    </source>
</evidence>
<reference evidence="3" key="1">
    <citation type="submission" date="2016-10" db="EMBL/GenBank/DDBJ databases">
        <authorList>
            <person name="Varghese N."/>
            <person name="Submissions S."/>
        </authorList>
    </citation>
    <scope>NUCLEOTIDE SEQUENCE [LARGE SCALE GENOMIC DNA]</scope>
    <source>
        <strain evidence="3">DSM 44208</strain>
    </source>
</reference>
<dbReference type="OrthoDB" id="529448at2"/>